<accession>A0AA86RZG7</accession>
<reference evidence="2" key="1">
    <citation type="submission" date="2023-10" db="EMBL/GenBank/DDBJ databases">
        <authorList>
            <person name="Domelevo Entfellner J.-B."/>
        </authorList>
    </citation>
    <scope>NUCLEOTIDE SEQUENCE</scope>
</reference>
<feature type="compositionally biased region" description="Low complexity" evidence="1">
    <location>
        <begin position="29"/>
        <end position="39"/>
    </location>
</feature>
<keyword evidence="3" id="KW-1185">Reference proteome</keyword>
<name>A0AA86RZG7_9FABA</name>
<sequence>MTFWHQIRDYKRNGSKQVHTHRKLQSFPSDSASGSSSDGLADEDSALGRDLLGAICESGAMLS</sequence>
<evidence type="ECO:0000313" key="3">
    <source>
        <dbReference type="Proteomes" id="UP001189624"/>
    </source>
</evidence>
<dbReference type="AlphaFoldDB" id="A0AA86RZG7"/>
<feature type="region of interest" description="Disordered" evidence="1">
    <location>
        <begin position="14"/>
        <end position="43"/>
    </location>
</feature>
<gene>
    <name evidence="2" type="ORF">AYBTSS11_LOCUS3048</name>
</gene>
<dbReference type="EMBL" id="OY731398">
    <property type="protein sequence ID" value="CAJ1896610.1"/>
    <property type="molecule type" value="Genomic_DNA"/>
</dbReference>
<evidence type="ECO:0000256" key="1">
    <source>
        <dbReference type="SAM" id="MobiDB-lite"/>
    </source>
</evidence>
<proteinExistence type="predicted"/>
<dbReference type="Proteomes" id="UP001189624">
    <property type="component" value="Chromosome 1"/>
</dbReference>
<organism evidence="2 3">
    <name type="scientific">Sphenostylis stenocarpa</name>
    <dbReference type="NCBI Taxonomy" id="92480"/>
    <lineage>
        <taxon>Eukaryota</taxon>
        <taxon>Viridiplantae</taxon>
        <taxon>Streptophyta</taxon>
        <taxon>Embryophyta</taxon>
        <taxon>Tracheophyta</taxon>
        <taxon>Spermatophyta</taxon>
        <taxon>Magnoliopsida</taxon>
        <taxon>eudicotyledons</taxon>
        <taxon>Gunneridae</taxon>
        <taxon>Pentapetalae</taxon>
        <taxon>rosids</taxon>
        <taxon>fabids</taxon>
        <taxon>Fabales</taxon>
        <taxon>Fabaceae</taxon>
        <taxon>Papilionoideae</taxon>
        <taxon>50 kb inversion clade</taxon>
        <taxon>NPAAA clade</taxon>
        <taxon>indigoferoid/millettioid clade</taxon>
        <taxon>Phaseoleae</taxon>
        <taxon>Sphenostylis</taxon>
    </lineage>
</organism>
<evidence type="ECO:0000313" key="2">
    <source>
        <dbReference type="EMBL" id="CAJ1896610.1"/>
    </source>
</evidence>
<protein>
    <submittedName>
        <fullName evidence="2">Uncharacterized protein</fullName>
    </submittedName>
</protein>
<dbReference type="Gramene" id="rna-AYBTSS11_LOCUS3048">
    <property type="protein sequence ID" value="CAJ1896610.1"/>
    <property type="gene ID" value="gene-AYBTSS11_LOCUS3048"/>
</dbReference>